<keyword evidence="3" id="KW-1185">Reference proteome</keyword>
<dbReference type="Proteomes" id="UP000619244">
    <property type="component" value="Unassembled WGS sequence"/>
</dbReference>
<dbReference type="EMBL" id="BMVU01000003">
    <property type="protein sequence ID" value="GGX58615.1"/>
    <property type="molecule type" value="Genomic_DNA"/>
</dbReference>
<feature type="compositionally biased region" description="Pro residues" evidence="1">
    <location>
        <begin position="265"/>
        <end position="288"/>
    </location>
</feature>
<protein>
    <submittedName>
        <fullName evidence="2">Uncharacterized protein</fullName>
    </submittedName>
</protein>
<reference evidence="2" key="1">
    <citation type="journal article" date="2014" name="Int. J. Syst. Evol. Microbiol.">
        <title>Complete genome sequence of Corynebacterium casei LMG S-19264T (=DSM 44701T), isolated from a smear-ripened cheese.</title>
        <authorList>
            <consortium name="US DOE Joint Genome Institute (JGI-PGF)"/>
            <person name="Walter F."/>
            <person name="Albersmeier A."/>
            <person name="Kalinowski J."/>
            <person name="Ruckert C."/>
        </authorList>
    </citation>
    <scope>NUCLEOTIDE SEQUENCE</scope>
    <source>
        <strain evidence="2">JCM 4790</strain>
    </source>
</reference>
<feature type="region of interest" description="Disordered" evidence="1">
    <location>
        <begin position="244"/>
        <end position="295"/>
    </location>
</feature>
<evidence type="ECO:0000256" key="1">
    <source>
        <dbReference type="SAM" id="MobiDB-lite"/>
    </source>
</evidence>
<dbReference type="RefSeq" id="WP_190189018.1">
    <property type="nucleotide sequence ID" value="NZ_BMVU01000003.1"/>
</dbReference>
<evidence type="ECO:0000313" key="2">
    <source>
        <dbReference type="EMBL" id="GGX58615.1"/>
    </source>
</evidence>
<dbReference type="AlphaFoldDB" id="A0A918KDM2"/>
<accession>A0A918KDM2</accession>
<gene>
    <name evidence="2" type="ORF">GCM10010358_10850</name>
</gene>
<name>A0A918KDM2_9ACTN</name>
<proteinExistence type="predicted"/>
<comment type="caution">
    <text evidence="2">The sequence shown here is derived from an EMBL/GenBank/DDBJ whole genome shotgun (WGS) entry which is preliminary data.</text>
</comment>
<reference evidence="2" key="2">
    <citation type="submission" date="2020-09" db="EMBL/GenBank/DDBJ databases">
        <authorList>
            <person name="Sun Q."/>
            <person name="Ohkuma M."/>
        </authorList>
    </citation>
    <scope>NUCLEOTIDE SEQUENCE</scope>
    <source>
        <strain evidence="2">JCM 4790</strain>
    </source>
</reference>
<organism evidence="2 3">
    <name type="scientific">Streptomyces minutiscleroticus</name>
    <dbReference type="NCBI Taxonomy" id="68238"/>
    <lineage>
        <taxon>Bacteria</taxon>
        <taxon>Bacillati</taxon>
        <taxon>Actinomycetota</taxon>
        <taxon>Actinomycetes</taxon>
        <taxon>Kitasatosporales</taxon>
        <taxon>Streptomycetaceae</taxon>
        <taxon>Streptomyces</taxon>
    </lineage>
</organism>
<sequence>MTSDKQFKKAVRALAAREGISYTAARRRLTAATEPPPAAPGPDAARYGWDGTAVAALRDVVGRRGTVPVRVVEADGAPSSAFRQGRRGVAEPTADGYVIHELPHRRMPAPDPAARVPVPYRAADGRVAVAALWPLVWRPRHDALWRWVHNGWAVERPGDLPDGPHPVRPSPHLPYEVRVFHVPYGILGGEHRGAVPNWLTWGWCSDPERARELADAMVAHRLSGPVDPHDVEAGYVRAQVWHHGTAGPGAAPGRIHQADAAPGRPVVPRPPLGSRPPGRPGPARPAPEPAWTHGGRPPALELKTWSAADGWVSHTWFPGGRDSAAVTAVLLRVGAGGRWAFAETWEPRRPDAWAGDWTQAGRAPVDHHPTMGTAERAARIEALRRAETDRLAAALAGRSQGALTAGQAAARLRAGGAEYRDFLRTGAACVAEALHRARRTARGAERLRLREALDALEERHEVADWVVDLTLDHLAADPDAHLTPEARAHRRRALQEYLAPDADAGRVPGPGAG</sequence>
<evidence type="ECO:0000313" key="3">
    <source>
        <dbReference type="Proteomes" id="UP000619244"/>
    </source>
</evidence>